<feature type="region of interest" description="Disordered" evidence="2">
    <location>
        <begin position="180"/>
        <end position="207"/>
    </location>
</feature>
<evidence type="ECO:0000313" key="5">
    <source>
        <dbReference type="Proteomes" id="UP000786693"/>
    </source>
</evidence>
<dbReference type="EMBL" id="BPFH01000004">
    <property type="protein sequence ID" value="GIT95814.1"/>
    <property type="molecule type" value="Genomic_DNA"/>
</dbReference>
<protein>
    <recommendedName>
        <fullName evidence="6">Periplasmic chaperone for outer membrane proteins Skp</fullName>
    </recommendedName>
</protein>
<keyword evidence="3" id="KW-0732">Signal</keyword>
<gene>
    <name evidence="4" type="ORF">JANAI62_24370</name>
</gene>
<evidence type="ECO:0000256" key="1">
    <source>
        <dbReference type="SAM" id="Coils"/>
    </source>
</evidence>
<dbReference type="InterPro" id="IPR005632">
    <property type="entry name" value="Chaperone_Skp"/>
</dbReference>
<comment type="caution">
    <text evidence="4">The sequence shown here is derived from an EMBL/GenBank/DDBJ whole genome shotgun (WGS) entry which is preliminary data.</text>
</comment>
<name>A0ABQ4NN34_9RHOB</name>
<sequence length="207" mass="21770">MRGLCAALLVLGLGSGALAQGTGGAAPLSPGIAQTAVAVLDRDALFSQSLFGQRVADDLEAASTELAAENRRIEAELEAEEQSLTRQRASLDMDAFRVLAADFDARVVAIRRAQDAKSRAIQQQSDRAQSVFFERANPILVALARETGALVILDRRIVIASADQVDITALALERVNEALGSGSTLGTTPPTQRPAQDAPAPQTPPTE</sequence>
<evidence type="ECO:0000313" key="4">
    <source>
        <dbReference type="EMBL" id="GIT95814.1"/>
    </source>
</evidence>
<keyword evidence="5" id="KW-1185">Reference proteome</keyword>
<reference evidence="4 5" key="1">
    <citation type="submission" date="2021-05" db="EMBL/GenBank/DDBJ databases">
        <title>Bacteria Genome sequencing.</title>
        <authorList>
            <person name="Takabe Y."/>
            <person name="Nakajima Y."/>
            <person name="Suzuki S."/>
            <person name="Shiozaki T."/>
        </authorList>
    </citation>
    <scope>NUCLEOTIDE SEQUENCE [LARGE SCALE GENOMIC DNA]</scope>
    <source>
        <strain evidence="4 5">AI_62</strain>
    </source>
</reference>
<dbReference type="SUPFAM" id="SSF111384">
    <property type="entry name" value="OmpH-like"/>
    <property type="match status" value="1"/>
</dbReference>
<dbReference type="RefSeq" id="WP_220749304.1">
    <property type="nucleotide sequence ID" value="NZ_BPFH01000004.1"/>
</dbReference>
<keyword evidence="1" id="KW-0175">Coiled coil</keyword>
<dbReference type="Pfam" id="PF03938">
    <property type="entry name" value="OmpH"/>
    <property type="match status" value="1"/>
</dbReference>
<evidence type="ECO:0008006" key="6">
    <source>
        <dbReference type="Google" id="ProtNLM"/>
    </source>
</evidence>
<organism evidence="4 5">
    <name type="scientific">Jannaschia pagri</name>
    <dbReference type="NCBI Taxonomy" id="2829797"/>
    <lineage>
        <taxon>Bacteria</taxon>
        <taxon>Pseudomonadati</taxon>
        <taxon>Pseudomonadota</taxon>
        <taxon>Alphaproteobacteria</taxon>
        <taxon>Rhodobacterales</taxon>
        <taxon>Roseobacteraceae</taxon>
        <taxon>Jannaschia</taxon>
    </lineage>
</organism>
<dbReference type="InterPro" id="IPR024930">
    <property type="entry name" value="Skp_dom_sf"/>
</dbReference>
<dbReference type="Gene3D" id="3.30.910.20">
    <property type="entry name" value="Skp domain"/>
    <property type="match status" value="1"/>
</dbReference>
<dbReference type="Proteomes" id="UP000786693">
    <property type="component" value="Unassembled WGS sequence"/>
</dbReference>
<proteinExistence type="predicted"/>
<accession>A0ABQ4NN34</accession>
<feature type="compositionally biased region" description="Low complexity" evidence="2">
    <location>
        <begin position="180"/>
        <end position="200"/>
    </location>
</feature>
<feature type="signal peptide" evidence="3">
    <location>
        <begin position="1"/>
        <end position="19"/>
    </location>
</feature>
<evidence type="ECO:0000256" key="2">
    <source>
        <dbReference type="SAM" id="MobiDB-lite"/>
    </source>
</evidence>
<dbReference type="SMART" id="SM00935">
    <property type="entry name" value="OmpH"/>
    <property type="match status" value="1"/>
</dbReference>
<feature type="coiled-coil region" evidence="1">
    <location>
        <begin position="56"/>
        <end position="90"/>
    </location>
</feature>
<evidence type="ECO:0000256" key="3">
    <source>
        <dbReference type="SAM" id="SignalP"/>
    </source>
</evidence>
<feature type="chain" id="PRO_5047400709" description="Periplasmic chaperone for outer membrane proteins Skp" evidence="3">
    <location>
        <begin position="20"/>
        <end position="207"/>
    </location>
</feature>